<keyword evidence="2" id="KW-1185">Reference proteome</keyword>
<gene>
    <name evidence="1" type="ORF">ACFQZ7_13325</name>
</gene>
<name>A0ABW3EH04_9LACO</name>
<dbReference type="RefSeq" id="WP_137638316.1">
    <property type="nucleotide sequence ID" value="NZ_BJDN01000022.1"/>
</dbReference>
<accession>A0ABW3EH04</accession>
<dbReference type="EMBL" id="JBHTIO010000060">
    <property type="protein sequence ID" value="MFD0898697.1"/>
    <property type="molecule type" value="Genomic_DNA"/>
</dbReference>
<protein>
    <submittedName>
        <fullName evidence="1">Uncharacterized protein</fullName>
    </submittedName>
</protein>
<reference evidence="2" key="1">
    <citation type="journal article" date="2019" name="Int. J. Syst. Evol. Microbiol.">
        <title>The Global Catalogue of Microorganisms (GCM) 10K type strain sequencing project: providing services to taxonomists for standard genome sequencing and annotation.</title>
        <authorList>
            <consortium name="The Broad Institute Genomics Platform"/>
            <consortium name="The Broad Institute Genome Sequencing Center for Infectious Disease"/>
            <person name="Wu L."/>
            <person name="Ma J."/>
        </authorList>
    </citation>
    <scope>NUCLEOTIDE SEQUENCE [LARGE SCALE GENOMIC DNA]</scope>
    <source>
        <strain evidence="2">CCM 8925</strain>
    </source>
</reference>
<comment type="caution">
    <text evidence="1">The sequence shown here is derived from an EMBL/GenBank/DDBJ whole genome shotgun (WGS) entry which is preliminary data.</text>
</comment>
<sequence>MKLYQALTQVTLNNKLAGQVSTFHTTLDTTKPLYHDLPTLYHYINSVLKPGASHKDNNLKYVTDHIFILENFDFSAHAFTRHLTQPDTQATFAYNLVQDLNRHLTINFDLPKQEIQLLFADS</sequence>
<dbReference type="Proteomes" id="UP001597104">
    <property type="component" value="Unassembled WGS sequence"/>
</dbReference>
<evidence type="ECO:0000313" key="1">
    <source>
        <dbReference type="EMBL" id="MFD0898697.1"/>
    </source>
</evidence>
<proteinExistence type="predicted"/>
<evidence type="ECO:0000313" key="2">
    <source>
        <dbReference type="Proteomes" id="UP001597104"/>
    </source>
</evidence>
<organism evidence="1 2">
    <name type="scientific">Loigolactobacillus binensis</name>
    <dbReference type="NCBI Taxonomy" id="2559922"/>
    <lineage>
        <taxon>Bacteria</taxon>
        <taxon>Bacillati</taxon>
        <taxon>Bacillota</taxon>
        <taxon>Bacilli</taxon>
        <taxon>Lactobacillales</taxon>
        <taxon>Lactobacillaceae</taxon>
        <taxon>Loigolactobacillus</taxon>
    </lineage>
</organism>